<dbReference type="GeneID" id="77944367"/>
<protein>
    <recommendedName>
        <fullName evidence="2">Dit-like phage tail protein N-terminal domain-containing protein</fullName>
    </recommendedName>
</protein>
<sequence>MTTISDVLDVTLTGGKKIGGVAISATVEEIYSDNVTITEHPVEKGAPINDHAYVRPREVVMKCGWSNADYSALLGAASVSFDPTGANTMSTGTYVDAVYSKLLKLQADRQPIDVTTTRRKYQNMLIQGLTVVTDQKTSSALMVTATLKQVIIVSTKATKLPPRANQANPAATAETQSAGAKSATPATPAPGGSVSPS</sequence>
<evidence type="ECO:0000259" key="2">
    <source>
        <dbReference type="Pfam" id="PF21821"/>
    </source>
</evidence>
<name>A0AAE8YH72_9CAUD</name>
<evidence type="ECO:0000313" key="4">
    <source>
        <dbReference type="Proteomes" id="UP000828188"/>
    </source>
</evidence>
<keyword evidence="4" id="KW-1185">Reference proteome</keyword>
<organism evidence="3 4">
    <name type="scientific">Burkholderia phage BgManors32</name>
    <dbReference type="NCBI Taxonomy" id="2894335"/>
    <lineage>
        <taxon>Viruses</taxon>
        <taxon>Duplodnaviria</taxon>
        <taxon>Heunggongvirae</taxon>
        <taxon>Uroviricota</taxon>
        <taxon>Caudoviricetes</taxon>
        <taxon>Bigmanorsvirus</taxon>
        <taxon>Bigmanorsvirus bgmanors32</taxon>
    </lineage>
</organism>
<accession>A0AAE8YH72</accession>
<evidence type="ECO:0000256" key="1">
    <source>
        <dbReference type="SAM" id="MobiDB-lite"/>
    </source>
</evidence>
<feature type="compositionally biased region" description="Polar residues" evidence="1">
    <location>
        <begin position="165"/>
        <end position="179"/>
    </location>
</feature>
<dbReference type="RefSeq" id="YP_010668224.1">
    <property type="nucleotide sequence ID" value="NC_070955.1"/>
</dbReference>
<dbReference type="EMBL" id="OK665842">
    <property type="protein sequence ID" value="UEW68622.1"/>
    <property type="molecule type" value="Genomic_DNA"/>
</dbReference>
<evidence type="ECO:0000313" key="3">
    <source>
        <dbReference type="EMBL" id="UEW68622.1"/>
    </source>
</evidence>
<feature type="region of interest" description="Disordered" evidence="1">
    <location>
        <begin position="161"/>
        <end position="197"/>
    </location>
</feature>
<dbReference type="Pfam" id="PF21821">
    <property type="entry name" value="Dit_like"/>
    <property type="match status" value="1"/>
</dbReference>
<proteinExistence type="predicted"/>
<dbReference type="KEGG" id="vg:77944367"/>
<reference evidence="3" key="1">
    <citation type="submission" date="2021-10" db="EMBL/GenBank/DDBJ databases">
        <authorList>
            <person name="Gelman D."/>
            <person name="Alkalay-Oren S."/>
            <person name="Coppenhagen-Glazer S."/>
            <person name="Hazan R."/>
        </authorList>
    </citation>
    <scope>NUCLEOTIDE SEQUENCE</scope>
</reference>
<dbReference type="InterPro" id="IPR048494">
    <property type="entry name" value="Dit-like_N"/>
</dbReference>
<feature type="domain" description="Dit-like phage tail protein N-terminal" evidence="2">
    <location>
        <begin position="24"/>
        <end position="161"/>
    </location>
</feature>
<dbReference type="Proteomes" id="UP000828188">
    <property type="component" value="Segment"/>
</dbReference>